<evidence type="ECO:0000256" key="3">
    <source>
        <dbReference type="ARBA" id="ARBA00022729"/>
    </source>
</evidence>
<comment type="caution">
    <text evidence="5">The sequence shown here is derived from an EMBL/GenBank/DDBJ whole genome shotgun (WGS) entry which is preliminary data.</text>
</comment>
<dbReference type="Proteomes" id="UP000628840">
    <property type="component" value="Unassembled WGS sequence"/>
</dbReference>
<evidence type="ECO:0000256" key="2">
    <source>
        <dbReference type="ARBA" id="ARBA00022448"/>
    </source>
</evidence>
<proteinExistence type="predicted"/>
<comment type="subcellular location">
    <subcellularLocation>
        <location evidence="1">Cell envelope</location>
    </subcellularLocation>
</comment>
<keyword evidence="6" id="KW-1185">Reference proteome</keyword>
<dbReference type="Pfam" id="PF01497">
    <property type="entry name" value="Peripla_BP_2"/>
    <property type="match status" value="1"/>
</dbReference>
<dbReference type="PANTHER" id="PTHR30532">
    <property type="entry name" value="IRON III DICITRATE-BINDING PERIPLASMIC PROTEIN"/>
    <property type="match status" value="1"/>
</dbReference>
<evidence type="ECO:0000256" key="1">
    <source>
        <dbReference type="ARBA" id="ARBA00004196"/>
    </source>
</evidence>
<keyword evidence="3" id="KW-0732">Signal</keyword>
<reference evidence="5 6" key="1">
    <citation type="journal article" date="2019" name="Int. J. Syst. Evol. Microbiol.">
        <title>The Global Catalogue of Microorganisms (GCM) 10K type strain sequencing project: providing services to taxonomists for standard genome sequencing and annotation.</title>
        <authorList>
            <consortium name="The Broad Institute Genomics Platform"/>
            <consortium name="The Broad Institute Genome Sequencing Center for Infectious Disease"/>
            <person name="Wu L."/>
            <person name="Ma J."/>
        </authorList>
    </citation>
    <scope>NUCLEOTIDE SEQUENCE [LARGE SCALE GENOMIC DNA]</scope>
    <source>
        <strain evidence="5 6">JCM 19585</strain>
    </source>
</reference>
<sequence length="399" mass="43516">MARDATGRDAPTRRDYLTYGGAVLGGGLLAGCTGTGADETTTPSDSTSTEATADASYTVSMAPMGEVTFEAVPETIFTRLTHLAGMAFALGRGNDVNALHAPDYYDALWNQFTPRLPGVELDWTGRYSSWTTSKEKLYELDSDVHLADPASVVALDDWTVEDIAEISENVGPWFGNTFSDSHSEPPAAYADAYEYYTLWEQFEKVAQVFEDEAKYDALAAIHDDVLDRIESGLPAEAERPSIVMGGFSDPAAPYVYNVDTPGFLSAHVRPFEPVDAFGDDVTSGSRVDMESLAEANPDVILVFGGLHPSYDMAAIRSSLEDDPVGATIPAVENGNIYPQGGRYQGPVLNLFQLEMTAKQLYPDVFGEWPTYTEGPYPEIPESEQFFDRQRVADVINGER</sequence>
<dbReference type="SUPFAM" id="SSF53807">
    <property type="entry name" value="Helical backbone' metal receptor"/>
    <property type="match status" value="1"/>
</dbReference>
<evidence type="ECO:0000259" key="4">
    <source>
        <dbReference type="Pfam" id="PF01497"/>
    </source>
</evidence>
<dbReference type="Gene3D" id="3.40.50.1980">
    <property type="entry name" value="Nitrogenase molybdenum iron protein domain"/>
    <property type="match status" value="2"/>
</dbReference>
<accession>A0A830FFP7</accession>
<dbReference type="PANTHER" id="PTHR30532:SF1">
    <property type="entry name" value="IRON(3+)-HYDROXAMATE-BINDING PROTEIN FHUD"/>
    <property type="match status" value="1"/>
</dbReference>
<dbReference type="RefSeq" id="WP_188884263.1">
    <property type="nucleotide sequence ID" value="NZ_BMPF01000005.1"/>
</dbReference>
<dbReference type="EMBL" id="BMPF01000005">
    <property type="protein sequence ID" value="GGL42533.1"/>
    <property type="molecule type" value="Genomic_DNA"/>
</dbReference>
<protein>
    <recommendedName>
        <fullName evidence="4">Fe/B12 periplasmic-binding domain-containing protein</fullName>
    </recommendedName>
</protein>
<dbReference type="InterPro" id="IPR051313">
    <property type="entry name" value="Bact_iron-sidero_bind"/>
</dbReference>
<dbReference type="InterPro" id="IPR002491">
    <property type="entry name" value="ABC_transptr_periplasmic_BD"/>
</dbReference>
<gene>
    <name evidence="5" type="ORF">GCM10009037_27590</name>
</gene>
<dbReference type="PROSITE" id="PS51257">
    <property type="entry name" value="PROKAR_LIPOPROTEIN"/>
    <property type="match status" value="1"/>
</dbReference>
<evidence type="ECO:0000313" key="5">
    <source>
        <dbReference type="EMBL" id="GGL42533.1"/>
    </source>
</evidence>
<name>A0A830FFP7_9EURY</name>
<organism evidence="5 6">
    <name type="scientific">Halarchaeum grantii</name>
    <dbReference type="NCBI Taxonomy" id="1193105"/>
    <lineage>
        <taxon>Archaea</taxon>
        <taxon>Methanobacteriati</taxon>
        <taxon>Methanobacteriota</taxon>
        <taxon>Stenosarchaea group</taxon>
        <taxon>Halobacteria</taxon>
        <taxon>Halobacteriales</taxon>
        <taxon>Halobacteriaceae</taxon>
    </lineage>
</organism>
<evidence type="ECO:0000313" key="6">
    <source>
        <dbReference type="Proteomes" id="UP000628840"/>
    </source>
</evidence>
<keyword evidence="2" id="KW-0813">Transport</keyword>
<feature type="domain" description="Fe/B12 periplasmic-binding" evidence="4">
    <location>
        <begin position="196"/>
        <end position="337"/>
    </location>
</feature>
<dbReference type="OrthoDB" id="304381at2157"/>
<dbReference type="AlphaFoldDB" id="A0A830FFP7"/>